<keyword evidence="1" id="KW-0597">Phosphoprotein</keyword>
<dbReference type="InterPro" id="IPR008207">
    <property type="entry name" value="Sig_transdc_His_kin_Hpt_dom"/>
</dbReference>
<evidence type="ECO:0000259" key="2">
    <source>
        <dbReference type="PROSITE" id="PS50894"/>
    </source>
</evidence>
<name>A0ABX8GZ37_9BACT</name>
<sequence length="114" mass="12975">MIENVDFSGLYDVSDGDEEFLVSVLMVIEKNLMSYPNEMQDLLNANQLIDLGKKAHKLKSSIAYLKHKQLEELLLFLEEGDVHSATAHQEKLNLFKEVVSNVLVEVQAKIEELD</sequence>
<evidence type="ECO:0000313" key="4">
    <source>
        <dbReference type="Proteomes" id="UP000682802"/>
    </source>
</evidence>
<keyword evidence="4" id="KW-1185">Reference proteome</keyword>
<protein>
    <recommendedName>
        <fullName evidence="2">HPt domain-containing protein</fullName>
    </recommendedName>
</protein>
<accession>A0ABX8GZ37</accession>
<feature type="domain" description="HPt" evidence="2">
    <location>
        <begin position="17"/>
        <end position="109"/>
    </location>
</feature>
<gene>
    <name evidence="3" type="ORF">KM029_07810</name>
</gene>
<dbReference type="SUPFAM" id="SSF47226">
    <property type="entry name" value="Histidine-containing phosphotransfer domain, HPT domain"/>
    <property type="match status" value="1"/>
</dbReference>
<dbReference type="InterPro" id="IPR036641">
    <property type="entry name" value="HPT_dom_sf"/>
</dbReference>
<organism evidence="3 4">
    <name type="scientific">Flammeovirga kamogawensis</name>
    <dbReference type="NCBI Taxonomy" id="373891"/>
    <lineage>
        <taxon>Bacteria</taxon>
        <taxon>Pseudomonadati</taxon>
        <taxon>Bacteroidota</taxon>
        <taxon>Cytophagia</taxon>
        <taxon>Cytophagales</taxon>
        <taxon>Flammeovirgaceae</taxon>
        <taxon>Flammeovirga</taxon>
    </lineage>
</organism>
<dbReference type="RefSeq" id="WP_144072743.1">
    <property type="nucleotide sequence ID" value="NZ_CP076128.1"/>
</dbReference>
<dbReference type="EMBL" id="CP076128">
    <property type="protein sequence ID" value="QWG08835.1"/>
    <property type="molecule type" value="Genomic_DNA"/>
</dbReference>
<dbReference type="PROSITE" id="PS50894">
    <property type="entry name" value="HPT"/>
    <property type="match status" value="1"/>
</dbReference>
<evidence type="ECO:0000313" key="3">
    <source>
        <dbReference type="EMBL" id="QWG08835.1"/>
    </source>
</evidence>
<feature type="modified residue" description="Phosphohistidine" evidence="1">
    <location>
        <position position="56"/>
    </location>
</feature>
<evidence type="ECO:0000256" key="1">
    <source>
        <dbReference type="PROSITE-ProRule" id="PRU00110"/>
    </source>
</evidence>
<dbReference type="Proteomes" id="UP000682802">
    <property type="component" value="Chromosome 1"/>
</dbReference>
<dbReference type="Gene3D" id="1.20.120.160">
    <property type="entry name" value="HPT domain"/>
    <property type="match status" value="1"/>
</dbReference>
<reference evidence="3 4" key="1">
    <citation type="submission" date="2021-05" db="EMBL/GenBank/DDBJ databases">
        <title>Comparative genomic studies on the polysaccharide-degrading batcterial strains of the Flammeovirga genus.</title>
        <authorList>
            <person name="Zewei F."/>
            <person name="Zheng Z."/>
            <person name="Yu L."/>
            <person name="Ruyue G."/>
            <person name="Yanhong M."/>
            <person name="Yuanyuan C."/>
            <person name="Jingyan G."/>
            <person name="Wenjun H."/>
        </authorList>
    </citation>
    <scope>NUCLEOTIDE SEQUENCE [LARGE SCALE GENOMIC DNA]</scope>
    <source>
        <strain evidence="3 4">YS10</strain>
    </source>
</reference>
<proteinExistence type="predicted"/>